<feature type="domain" description="Mannitol dehydrogenase N-terminal" evidence="7">
    <location>
        <begin position="19"/>
        <end position="272"/>
    </location>
</feature>
<comment type="catalytic activity">
    <reaction evidence="6">
        <text>D-mannitol 1-phosphate + NAD(+) = beta-D-fructose 6-phosphate + NADH + H(+)</text>
        <dbReference type="Rhea" id="RHEA:19661"/>
        <dbReference type="ChEBI" id="CHEBI:15378"/>
        <dbReference type="ChEBI" id="CHEBI:57540"/>
        <dbReference type="ChEBI" id="CHEBI:57634"/>
        <dbReference type="ChEBI" id="CHEBI:57945"/>
        <dbReference type="ChEBI" id="CHEBI:61381"/>
        <dbReference type="EC" id="1.1.1.17"/>
    </reaction>
</comment>
<dbReference type="PANTHER" id="PTHR43362">
    <property type="entry name" value="MANNITOL DEHYDROGENASE DSF1-RELATED"/>
    <property type="match status" value="1"/>
</dbReference>
<evidence type="ECO:0000256" key="3">
    <source>
        <dbReference type="ARBA" id="ARBA00016219"/>
    </source>
</evidence>
<dbReference type="RefSeq" id="WP_377185090.1">
    <property type="nucleotide sequence ID" value="NZ_JBHUOG010000002.1"/>
</dbReference>
<comment type="caution">
    <text evidence="9">The sequence shown here is derived from an EMBL/GenBank/DDBJ whole genome shotgun (WGS) entry which is preliminary data.</text>
</comment>
<keyword evidence="10" id="KW-1185">Reference proteome</keyword>
<evidence type="ECO:0000256" key="6">
    <source>
        <dbReference type="ARBA" id="ARBA00048615"/>
    </source>
</evidence>
<dbReference type="InterPro" id="IPR013118">
    <property type="entry name" value="Mannitol_DH_C"/>
</dbReference>
<dbReference type="Pfam" id="PF08125">
    <property type="entry name" value="Mannitol_dh_C"/>
    <property type="match status" value="1"/>
</dbReference>
<proteinExistence type="inferred from homology"/>
<evidence type="ECO:0000256" key="2">
    <source>
        <dbReference type="ARBA" id="ARBA00012939"/>
    </source>
</evidence>
<dbReference type="Proteomes" id="UP001597479">
    <property type="component" value="Unassembled WGS sequence"/>
</dbReference>
<dbReference type="InterPro" id="IPR050988">
    <property type="entry name" value="Mannitol_DH/Oxidoreductase"/>
</dbReference>
<evidence type="ECO:0000259" key="7">
    <source>
        <dbReference type="Pfam" id="PF01232"/>
    </source>
</evidence>
<dbReference type="Gene3D" id="1.10.1040.10">
    <property type="entry name" value="N-(1-d-carboxylethyl)-l-norvaline Dehydrogenase, domain 2"/>
    <property type="match status" value="1"/>
</dbReference>
<keyword evidence="4 9" id="KW-0560">Oxidoreductase</keyword>
<dbReference type="InterPro" id="IPR023027">
    <property type="entry name" value="Mannitol_DH_CS"/>
</dbReference>
<sequence>MTTSIVPVEYDRSVVSVGMVHLGVGNFHRSHQAMYVDRLLRDPAQFDAARSWGICGVGVLPSDARMRDALRSQDHEFTLVERHPDGSAPATRIGSIVEYLHAPDELDAVLERLADPGVRIVSLTITEGGYNINDVTGEFDTTNPAIVADARPGAAPATVFGILVAGLRLRSERGVAPFTVMSCDNVEGNGDTARRSVTAFARLVDPELAAWIDASVAFPNSMVDRITPVTTDADRTWVGERYGVDDAWPVLCEDYVQWVLEDEFTLGRPPFEQVGVQLVEDVRPHELMKLRMLNASHQALAYAGILSGYDYAHDGASDGVIADFLRAYMAREAVPTLDLVPGVDLAEYRERLVERFANSYVRDTLVRLATDASDRIPKFVVPVARELRATGADAPLCAAVVAGWACYAERTIARGGTLPDRQQAAVRAAVAHLDTDPVEFLRNREWFGDLADDVRFAADFVTSLTALRGSNDPRPELARLTR</sequence>
<dbReference type="PROSITE" id="PS00974">
    <property type="entry name" value="MANNITOL_DHGENASE"/>
    <property type="match status" value="1"/>
</dbReference>
<dbReference type="GO" id="GO:0016491">
    <property type="term" value="F:oxidoreductase activity"/>
    <property type="evidence" value="ECO:0007669"/>
    <property type="project" value="UniProtKB-KW"/>
</dbReference>
<dbReference type="InterPro" id="IPR013131">
    <property type="entry name" value="Mannitol_DH_N"/>
</dbReference>
<evidence type="ECO:0000256" key="4">
    <source>
        <dbReference type="ARBA" id="ARBA00023002"/>
    </source>
</evidence>
<organism evidence="9 10">
    <name type="scientific">Promicromonospora vindobonensis</name>
    <dbReference type="NCBI Taxonomy" id="195748"/>
    <lineage>
        <taxon>Bacteria</taxon>
        <taxon>Bacillati</taxon>
        <taxon>Actinomycetota</taxon>
        <taxon>Actinomycetes</taxon>
        <taxon>Micrococcales</taxon>
        <taxon>Promicromonosporaceae</taxon>
        <taxon>Promicromonospora</taxon>
    </lineage>
</organism>
<reference evidence="10" key="1">
    <citation type="journal article" date="2019" name="Int. J. Syst. Evol. Microbiol.">
        <title>The Global Catalogue of Microorganisms (GCM) 10K type strain sequencing project: providing services to taxonomists for standard genome sequencing and annotation.</title>
        <authorList>
            <consortium name="The Broad Institute Genomics Platform"/>
            <consortium name="The Broad Institute Genome Sequencing Center for Infectious Disease"/>
            <person name="Wu L."/>
            <person name="Ma J."/>
        </authorList>
    </citation>
    <scope>NUCLEOTIDE SEQUENCE [LARGE SCALE GENOMIC DNA]</scope>
    <source>
        <strain evidence="10">CCM 7044</strain>
    </source>
</reference>
<dbReference type="InterPro" id="IPR008927">
    <property type="entry name" value="6-PGluconate_DH-like_C_sf"/>
</dbReference>
<dbReference type="SUPFAM" id="SSF51735">
    <property type="entry name" value="NAD(P)-binding Rossmann-fold domains"/>
    <property type="match status" value="1"/>
</dbReference>
<dbReference type="EC" id="1.1.1.17" evidence="2"/>
<dbReference type="InterPro" id="IPR036291">
    <property type="entry name" value="NAD(P)-bd_dom_sf"/>
</dbReference>
<dbReference type="PRINTS" id="PR00084">
    <property type="entry name" value="MTLDHDRGNASE"/>
</dbReference>
<protein>
    <recommendedName>
        <fullName evidence="3">Mannitol-1-phosphate 5-dehydrogenase</fullName>
        <ecNumber evidence="2">1.1.1.17</ecNumber>
    </recommendedName>
</protein>
<keyword evidence="5" id="KW-0520">NAD</keyword>
<evidence type="ECO:0000259" key="8">
    <source>
        <dbReference type="Pfam" id="PF08125"/>
    </source>
</evidence>
<dbReference type="PANTHER" id="PTHR43362:SF1">
    <property type="entry name" value="MANNITOL DEHYDROGENASE 2-RELATED"/>
    <property type="match status" value="1"/>
</dbReference>
<gene>
    <name evidence="9" type="ORF">ACFS27_16800</name>
</gene>
<accession>A0ABW5VY01</accession>
<name>A0ABW5VY01_9MICO</name>
<evidence type="ECO:0000256" key="1">
    <source>
        <dbReference type="ARBA" id="ARBA00006541"/>
    </source>
</evidence>
<evidence type="ECO:0000313" key="10">
    <source>
        <dbReference type="Proteomes" id="UP001597479"/>
    </source>
</evidence>
<dbReference type="InterPro" id="IPR013328">
    <property type="entry name" value="6PGD_dom2"/>
</dbReference>
<dbReference type="EMBL" id="JBHUOG010000002">
    <property type="protein sequence ID" value="MFD2795220.1"/>
    <property type="molecule type" value="Genomic_DNA"/>
</dbReference>
<dbReference type="Pfam" id="PF01232">
    <property type="entry name" value="Mannitol_dh"/>
    <property type="match status" value="1"/>
</dbReference>
<dbReference type="Gene3D" id="3.40.50.720">
    <property type="entry name" value="NAD(P)-binding Rossmann-like Domain"/>
    <property type="match status" value="1"/>
</dbReference>
<dbReference type="SUPFAM" id="SSF48179">
    <property type="entry name" value="6-phosphogluconate dehydrogenase C-terminal domain-like"/>
    <property type="match status" value="1"/>
</dbReference>
<evidence type="ECO:0000256" key="5">
    <source>
        <dbReference type="ARBA" id="ARBA00023027"/>
    </source>
</evidence>
<evidence type="ECO:0000313" key="9">
    <source>
        <dbReference type="EMBL" id="MFD2795220.1"/>
    </source>
</evidence>
<dbReference type="InterPro" id="IPR000669">
    <property type="entry name" value="Mannitol_DH"/>
</dbReference>
<comment type="similarity">
    <text evidence="1">Belongs to the mannitol dehydrogenase family.</text>
</comment>
<feature type="domain" description="Mannitol dehydrogenase C-terminal" evidence="8">
    <location>
        <begin position="281"/>
        <end position="467"/>
    </location>
</feature>